<comment type="catalytic activity">
    <reaction evidence="7">
        <text>a 2'-deoxyadenosine in DNA + S-adenosyl-L-methionine = an N(6)-methyl-2'-deoxyadenosine in DNA + S-adenosyl-L-homocysteine + H(+)</text>
        <dbReference type="Rhea" id="RHEA:15197"/>
        <dbReference type="Rhea" id="RHEA-COMP:12418"/>
        <dbReference type="Rhea" id="RHEA-COMP:12419"/>
        <dbReference type="ChEBI" id="CHEBI:15378"/>
        <dbReference type="ChEBI" id="CHEBI:57856"/>
        <dbReference type="ChEBI" id="CHEBI:59789"/>
        <dbReference type="ChEBI" id="CHEBI:90615"/>
        <dbReference type="ChEBI" id="CHEBI:90616"/>
        <dbReference type="EC" id="2.1.1.72"/>
    </reaction>
</comment>
<dbReference type="SUPFAM" id="SSF53335">
    <property type="entry name" value="S-adenosyl-L-methionine-dependent methyltransferases"/>
    <property type="match status" value="1"/>
</dbReference>
<organism evidence="9 10">
    <name type="scientific">Pseudomonas viciae</name>
    <dbReference type="NCBI Taxonomy" id="2505979"/>
    <lineage>
        <taxon>Bacteria</taxon>
        <taxon>Pseudomonadati</taxon>
        <taxon>Pseudomonadota</taxon>
        <taxon>Gammaproteobacteria</taxon>
        <taxon>Pseudomonadales</taxon>
        <taxon>Pseudomonadaceae</taxon>
        <taxon>Pseudomonas</taxon>
    </lineage>
</organism>
<dbReference type="REBASE" id="310442">
    <property type="entry name" value="M.Psp11k1ORF14735P"/>
</dbReference>
<dbReference type="GO" id="GO:0008170">
    <property type="term" value="F:N-methyltransferase activity"/>
    <property type="evidence" value="ECO:0007669"/>
    <property type="project" value="InterPro"/>
</dbReference>
<dbReference type="GO" id="GO:0009007">
    <property type="term" value="F:site-specific DNA-methyltransferase (adenine-specific) activity"/>
    <property type="evidence" value="ECO:0007669"/>
    <property type="project" value="UniProtKB-EC"/>
</dbReference>
<dbReference type="AlphaFoldDB" id="A0A4P7PH27"/>
<feature type="domain" description="DNA methylase adenine-specific" evidence="8">
    <location>
        <begin position="82"/>
        <end position="328"/>
    </location>
</feature>
<dbReference type="PANTHER" id="PTHR33841:SF5">
    <property type="entry name" value="DNA METHYLASE (MODIFICATION METHYLASE) (METHYLTRANSFERASE)-RELATED"/>
    <property type="match status" value="1"/>
</dbReference>
<dbReference type="PANTHER" id="PTHR33841">
    <property type="entry name" value="DNA METHYLTRANSFERASE YEEA-RELATED"/>
    <property type="match status" value="1"/>
</dbReference>
<dbReference type="InterPro" id="IPR029063">
    <property type="entry name" value="SAM-dependent_MTases_sf"/>
</dbReference>
<dbReference type="Pfam" id="PF02384">
    <property type="entry name" value="N6_Mtase"/>
    <property type="match status" value="1"/>
</dbReference>
<dbReference type="InterPro" id="IPR003356">
    <property type="entry name" value="DNA_methylase_A-5"/>
</dbReference>
<dbReference type="Gene3D" id="3.40.50.150">
    <property type="entry name" value="Vaccinia Virus protein VP39"/>
    <property type="match status" value="1"/>
</dbReference>
<accession>A0A4P7PH27</accession>
<dbReference type="PROSITE" id="PS00092">
    <property type="entry name" value="N6_MTASE"/>
    <property type="match status" value="1"/>
</dbReference>
<comment type="similarity">
    <text evidence="1">Belongs to the N(4)/N(6)-methyltransferase family.</text>
</comment>
<sequence>MTLPTKTHFHSLVRDMRVVMQKAKLEPDLILGSALAKWCSNCFPGLPQSGLPVATLLLNEPAVCEFVAFVSKFDFIESTYWFSSAYAQLLGSERRKQQAMFFTPPSLTRRLLDDLSAQGVDFSNRSFCDPACGGAAFLAPIAMRMRDLLRRHGASAQQIVSHIQERILGFDQDAALCELSKHFLLMALHDEVVATDTYPVFQVYQGDSLLQTKHLWEKLDVVVCNPPFRKMRAEEVSQYVHEFEDVVQGQPNLYALFIALCIKLLATGGICALVTPTSFLSGQNFSRLRSYMMTQTTLLGIGMVGDRIGVFMDVQQETALTLARREKTGHAPSTEAKVSLVSKDGSYIDVGLCILPNMGAAWPIPRLESDIALLKSAAKSKAGLVDYGYAPRIGAFVWNRDTRTTYASTKTAVGARGDTVVPLLWSSDIAPNGSLRFNGAAKANKEGCFVNMGAKDHRSIIRRPSVLLQRVTSNEQPRRLVAATVPTQLIETYGGFVGENHTVILEQIAPEPALTPAQLVQLLGTPTVDRYFRCISGATNVSVFELNQLRLPDPGRLRIYLEQGLDMANAARKALEKQ</sequence>
<dbReference type="Proteomes" id="UP000296468">
    <property type="component" value="Chromosome"/>
</dbReference>
<evidence type="ECO:0000259" key="8">
    <source>
        <dbReference type="Pfam" id="PF02384"/>
    </source>
</evidence>
<reference evidence="9 10" key="1">
    <citation type="journal article" date="2019" name="Front. Microbiol.">
        <title>In silico and Genetic Analyses of Cyclic Lipopeptide Synthetic Gene Clusters in Pseudomonas sp. 11K1.</title>
        <authorList>
            <person name="Zhao H."/>
            <person name="Liu Y.P."/>
            <person name="Zhang L.Q."/>
        </authorList>
    </citation>
    <scope>NUCLEOTIDE SEQUENCE [LARGE SCALE GENOMIC DNA]</scope>
    <source>
        <strain evidence="9 10">11K1</strain>
    </source>
</reference>
<keyword evidence="3 9" id="KW-0489">Methyltransferase</keyword>
<keyword evidence="4" id="KW-0808">Transferase</keyword>
<dbReference type="EC" id="2.1.1.72" evidence="2"/>
<evidence type="ECO:0000256" key="1">
    <source>
        <dbReference type="ARBA" id="ARBA00006594"/>
    </source>
</evidence>
<dbReference type="OrthoDB" id="9784823at2"/>
<keyword evidence="5" id="KW-0949">S-adenosyl-L-methionine</keyword>
<evidence type="ECO:0000313" key="10">
    <source>
        <dbReference type="Proteomes" id="UP000296468"/>
    </source>
</evidence>
<dbReference type="GO" id="GO:0032259">
    <property type="term" value="P:methylation"/>
    <property type="evidence" value="ECO:0007669"/>
    <property type="project" value="UniProtKB-KW"/>
</dbReference>
<evidence type="ECO:0000256" key="5">
    <source>
        <dbReference type="ARBA" id="ARBA00022691"/>
    </source>
</evidence>
<name>A0A4P7PH27_9PSED</name>
<dbReference type="CDD" id="cd02440">
    <property type="entry name" value="AdoMet_MTases"/>
    <property type="match status" value="1"/>
</dbReference>
<protein>
    <recommendedName>
        <fullName evidence="2">site-specific DNA-methyltransferase (adenine-specific)</fullName>
        <ecNumber evidence="2">2.1.1.72</ecNumber>
    </recommendedName>
</protein>
<dbReference type="KEGG" id="pvk:EPZ47_14735"/>
<evidence type="ECO:0000256" key="6">
    <source>
        <dbReference type="ARBA" id="ARBA00022747"/>
    </source>
</evidence>
<dbReference type="EMBL" id="CP035088">
    <property type="protein sequence ID" value="QBZ89926.1"/>
    <property type="molecule type" value="Genomic_DNA"/>
</dbReference>
<dbReference type="InterPro" id="IPR002052">
    <property type="entry name" value="DNA_methylase_N6_adenine_CS"/>
</dbReference>
<proteinExistence type="inferred from homology"/>
<evidence type="ECO:0000256" key="2">
    <source>
        <dbReference type="ARBA" id="ARBA00011900"/>
    </source>
</evidence>
<dbReference type="GO" id="GO:0009307">
    <property type="term" value="P:DNA restriction-modification system"/>
    <property type="evidence" value="ECO:0007669"/>
    <property type="project" value="UniProtKB-KW"/>
</dbReference>
<dbReference type="GO" id="GO:0003677">
    <property type="term" value="F:DNA binding"/>
    <property type="evidence" value="ECO:0007669"/>
    <property type="project" value="InterPro"/>
</dbReference>
<evidence type="ECO:0000313" key="9">
    <source>
        <dbReference type="EMBL" id="QBZ89926.1"/>
    </source>
</evidence>
<keyword evidence="6" id="KW-0680">Restriction system</keyword>
<dbReference type="InterPro" id="IPR050953">
    <property type="entry name" value="N4_N6_ade-DNA_methylase"/>
</dbReference>
<gene>
    <name evidence="9" type="ORF">EPZ47_14735</name>
</gene>
<evidence type="ECO:0000256" key="4">
    <source>
        <dbReference type="ARBA" id="ARBA00022679"/>
    </source>
</evidence>
<dbReference type="PRINTS" id="PR00507">
    <property type="entry name" value="N12N6MTFRASE"/>
</dbReference>
<evidence type="ECO:0000256" key="3">
    <source>
        <dbReference type="ARBA" id="ARBA00022603"/>
    </source>
</evidence>
<evidence type="ECO:0000256" key="7">
    <source>
        <dbReference type="ARBA" id="ARBA00047942"/>
    </source>
</evidence>